<feature type="domain" description="Metallo-beta-lactamase" evidence="1">
    <location>
        <begin position="97"/>
        <end position="289"/>
    </location>
</feature>
<dbReference type="InterPro" id="IPR036866">
    <property type="entry name" value="RibonucZ/Hydroxyglut_hydro"/>
</dbReference>
<comment type="caution">
    <text evidence="2">The sequence shown here is derived from an EMBL/GenBank/DDBJ whole genome shotgun (WGS) entry which is preliminary data.</text>
</comment>
<gene>
    <name evidence="2" type="ORF">H9777_00875</name>
</gene>
<sequence length="332" mass="38543">MGERILFRRNEQLHTVNPRWRGNPSVKGKFFNRQHRWRPGMGSILKWRFSPNPQRKEKRRIKWNPNVRYLHNLDAVTGNSLIWLGHNSFFLQLGGKRFMIDPVFGSIPFVKRRSTFPADPSIFRNIDYLLISHDHFDHLDKPSVARLVSENPMMKLFCGIGTGQLIKGWFPEMEVIEAGWYQQHKDDGLCLTFLPAQHWSKRGVSDGGERLWGAFMIQADGITIYNSGDTGYAHHFKELSDIFPHIDYCMIGIGAYKPRWFMKPNHISPYDALTASAEMGARMTIPMHYGTFDLSDEPLFDPPHVFAVEARKRNMDIMIPELGEVVKLHHIR</sequence>
<dbReference type="Proteomes" id="UP000783796">
    <property type="component" value="Unassembled WGS sequence"/>
</dbReference>
<dbReference type="AlphaFoldDB" id="A0A948T9I4"/>
<evidence type="ECO:0000313" key="3">
    <source>
        <dbReference type="Proteomes" id="UP000783796"/>
    </source>
</evidence>
<dbReference type="SUPFAM" id="SSF56281">
    <property type="entry name" value="Metallo-hydrolase/oxidoreductase"/>
    <property type="match status" value="1"/>
</dbReference>
<accession>A0A948T9I4</accession>
<proteinExistence type="predicted"/>
<protein>
    <submittedName>
        <fullName evidence="2">MBL fold metallo-hydrolase</fullName>
    </submittedName>
</protein>
<dbReference type="InterPro" id="IPR001279">
    <property type="entry name" value="Metallo-B-lactamas"/>
</dbReference>
<dbReference type="Pfam" id="PF12706">
    <property type="entry name" value="Lactamase_B_2"/>
    <property type="match status" value="1"/>
</dbReference>
<reference evidence="2" key="2">
    <citation type="submission" date="2021-04" db="EMBL/GenBank/DDBJ databases">
        <authorList>
            <person name="Gilroy R."/>
        </authorList>
    </citation>
    <scope>NUCLEOTIDE SEQUENCE</scope>
    <source>
        <strain evidence="2">G4-2901</strain>
    </source>
</reference>
<evidence type="ECO:0000313" key="2">
    <source>
        <dbReference type="EMBL" id="MBU3836886.1"/>
    </source>
</evidence>
<name>A0A948T9I4_9BACT</name>
<dbReference type="EMBL" id="JAHLFW010000008">
    <property type="protein sequence ID" value="MBU3836886.1"/>
    <property type="molecule type" value="Genomic_DNA"/>
</dbReference>
<reference evidence="2" key="1">
    <citation type="journal article" date="2021" name="PeerJ">
        <title>Extensive microbial diversity within the chicken gut microbiome revealed by metagenomics and culture.</title>
        <authorList>
            <person name="Gilroy R."/>
            <person name="Ravi A."/>
            <person name="Getino M."/>
            <person name="Pursley I."/>
            <person name="Horton D.L."/>
            <person name="Alikhan N.F."/>
            <person name="Baker D."/>
            <person name="Gharbi K."/>
            <person name="Hall N."/>
            <person name="Watson M."/>
            <person name="Adriaenssens E.M."/>
            <person name="Foster-Nyarko E."/>
            <person name="Jarju S."/>
            <person name="Secka A."/>
            <person name="Antonio M."/>
            <person name="Oren A."/>
            <person name="Chaudhuri R.R."/>
            <person name="La Ragione R."/>
            <person name="Hildebrand F."/>
            <person name="Pallen M.J."/>
        </authorList>
    </citation>
    <scope>NUCLEOTIDE SEQUENCE</scope>
    <source>
        <strain evidence="2">G4-2901</strain>
    </source>
</reference>
<dbReference type="PANTHER" id="PTHR15032:SF4">
    <property type="entry name" value="N-ACYL-PHOSPHATIDYLETHANOLAMINE-HYDROLYZING PHOSPHOLIPASE D"/>
    <property type="match status" value="1"/>
</dbReference>
<evidence type="ECO:0000259" key="1">
    <source>
        <dbReference type="Pfam" id="PF12706"/>
    </source>
</evidence>
<organism evidence="2 3">
    <name type="scientific">Candidatus Phocaeicola faecigallinarum</name>
    <dbReference type="NCBI Taxonomy" id="2838732"/>
    <lineage>
        <taxon>Bacteria</taxon>
        <taxon>Pseudomonadati</taxon>
        <taxon>Bacteroidota</taxon>
        <taxon>Bacteroidia</taxon>
        <taxon>Bacteroidales</taxon>
        <taxon>Bacteroidaceae</taxon>
        <taxon>Phocaeicola</taxon>
    </lineage>
</organism>
<dbReference type="Gene3D" id="3.60.15.10">
    <property type="entry name" value="Ribonuclease Z/Hydroxyacylglutathione hydrolase-like"/>
    <property type="match status" value="1"/>
</dbReference>
<dbReference type="GO" id="GO:0005737">
    <property type="term" value="C:cytoplasm"/>
    <property type="evidence" value="ECO:0007669"/>
    <property type="project" value="TreeGrafter"/>
</dbReference>
<dbReference type="PANTHER" id="PTHR15032">
    <property type="entry name" value="N-ACYL-PHOSPHATIDYLETHANOLAMINE-HYDROLYZING PHOSPHOLIPASE D"/>
    <property type="match status" value="1"/>
</dbReference>